<name>A0A2B7ZIM2_9EURO</name>
<dbReference type="EMBL" id="PDND01000062">
    <property type="protein sequence ID" value="PGH33485.1"/>
    <property type="molecule type" value="Genomic_DNA"/>
</dbReference>
<proteinExistence type="predicted"/>
<sequence length="48" mass="5606">MKKRMKRTTENERGWKKGKKGETGEDDAGRGTTRLRQKVEVEVEVENE</sequence>
<feature type="compositionally biased region" description="Basic and acidic residues" evidence="1">
    <location>
        <begin position="7"/>
        <end position="29"/>
    </location>
</feature>
<dbReference type="AlphaFoldDB" id="A0A2B7ZIM2"/>
<feature type="region of interest" description="Disordered" evidence="1">
    <location>
        <begin position="1"/>
        <end position="48"/>
    </location>
</feature>
<accession>A0A2B7ZIM2</accession>
<evidence type="ECO:0000256" key="1">
    <source>
        <dbReference type="SAM" id="MobiDB-lite"/>
    </source>
</evidence>
<comment type="caution">
    <text evidence="2">The sequence shown here is derived from an EMBL/GenBank/DDBJ whole genome shotgun (WGS) entry which is preliminary data.</text>
</comment>
<reference evidence="2 3" key="1">
    <citation type="submission" date="2017-10" db="EMBL/GenBank/DDBJ databases">
        <title>Comparative genomics in systemic dimorphic fungi from Ajellomycetaceae.</title>
        <authorList>
            <person name="Munoz J.F."/>
            <person name="Mcewen J.G."/>
            <person name="Clay O.K."/>
            <person name="Cuomo C.A."/>
        </authorList>
    </citation>
    <scope>NUCLEOTIDE SEQUENCE [LARGE SCALE GENOMIC DNA]</scope>
    <source>
        <strain evidence="2 3">UAMH4076</strain>
    </source>
</reference>
<evidence type="ECO:0000313" key="2">
    <source>
        <dbReference type="EMBL" id="PGH33485.1"/>
    </source>
</evidence>
<organism evidence="2 3">
    <name type="scientific">[Emmonsia] crescens</name>
    <dbReference type="NCBI Taxonomy" id="73230"/>
    <lineage>
        <taxon>Eukaryota</taxon>
        <taxon>Fungi</taxon>
        <taxon>Dikarya</taxon>
        <taxon>Ascomycota</taxon>
        <taxon>Pezizomycotina</taxon>
        <taxon>Eurotiomycetes</taxon>
        <taxon>Eurotiomycetidae</taxon>
        <taxon>Onygenales</taxon>
        <taxon>Ajellomycetaceae</taxon>
        <taxon>Emergomyces</taxon>
    </lineage>
</organism>
<keyword evidence="3" id="KW-1185">Reference proteome</keyword>
<gene>
    <name evidence="2" type="ORF">GX50_03720</name>
</gene>
<dbReference type="Proteomes" id="UP000226031">
    <property type="component" value="Unassembled WGS sequence"/>
</dbReference>
<evidence type="ECO:0000313" key="3">
    <source>
        <dbReference type="Proteomes" id="UP000226031"/>
    </source>
</evidence>
<protein>
    <submittedName>
        <fullName evidence="2">Uncharacterized protein</fullName>
    </submittedName>
</protein>